<dbReference type="SUPFAM" id="SSF53098">
    <property type="entry name" value="Ribonuclease H-like"/>
    <property type="match status" value="1"/>
</dbReference>
<proteinExistence type="predicted"/>
<dbReference type="EMBL" id="JASBRG010000012">
    <property type="protein sequence ID" value="MDI3322744.1"/>
    <property type="molecule type" value="Genomic_DNA"/>
</dbReference>
<dbReference type="Gene3D" id="3.30.420.10">
    <property type="entry name" value="Ribonuclease H-like superfamily/Ribonuclease H"/>
    <property type="match status" value="1"/>
</dbReference>
<dbReference type="InterPro" id="IPR012337">
    <property type="entry name" value="RNaseH-like_sf"/>
</dbReference>
<dbReference type="Proteomes" id="UP001226434">
    <property type="component" value="Unassembled WGS sequence"/>
</dbReference>
<feature type="domain" description="Integrase catalytic" evidence="1">
    <location>
        <begin position="1"/>
        <end position="134"/>
    </location>
</feature>
<gene>
    <name evidence="2" type="ORF">QJ048_23370</name>
</gene>
<evidence type="ECO:0000259" key="1">
    <source>
        <dbReference type="PROSITE" id="PS50994"/>
    </source>
</evidence>
<evidence type="ECO:0000313" key="2">
    <source>
        <dbReference type="EMBL" id="MDI3322744.1"/>
    </source>
</evidence>
<organism evidence="2 3">
    <name type="scientific">Pinibacter soli</name>
    <dbReference type="NCBI Taxonomy" id="3044211"/>
    <lineage>
        <taxon>Bacteria</taxon>
        <taxon>Pseudomonadati</taxon>
        <taxon>Bacteroidota</taxon>
        <taxon>Chitinophagia</taxon>
        <taxon>Chitinophagales</taxon>
        <taxon>Chitinophagaceae</taxon>
        <taxon>Pinibacter</taxon>
    </lineage>
</organism>
<accession>A0ABT6RJK4</accession>
<dbReference type="PROSITE" id="PS50994">
    <property type="entry name" value="INTEGRASE"/>
    <property type="match status" value="1"/>
</dbReference>
<sequence length="163" mass="18078">MFTLSNLACNAAANYSSQIACDTLKTVLENYGLMGKEGMLITDDGSENKGAVTDMLAKPGMLWKKIIAQVDIVQSNSMVEAANKIIKHRFLYKQCIACLAELKNKLPAIIEEYNNTPLVSLSAYTPNEVLAGKTPDFKRFEKQFFIARKKRISANQNVTCDTC</sequence>
<dbReference type="InterPro" id="IPR001584">
    <property type="entry name" value="Integrase_cat-core"/>
</dbReference>
<keyword evidence="3" id="KW-1185">Reference proteome</keyword>
<dbReference type="RefSeq" id="WP_282336896.1">
    <property type="nucleotide sequence ID" value="NZ_JASBRG010000012.1"/>
</dbReference>
<reference evidence="2 3" key="1">
    <citation type="submission" date="2023-05" db="EMBL/GenBank/DDBJ databases">
        <title>Genome sequence of Pinibacter sp. MAH-24.</title>
        <authorList>
            <person name="Huq M.A."/>
        </authorList>
    </citation>
    <scope>NUCLEOTIDE SEQUENCE [LARGE SCALE GENOMIC DNA]</scope>
    <source>
        <strain evidence="2 3">MAH-24</strain>
    </source>
</reference>
<dbReference type="InterPro" id="IPR036397">
    <property type="entry name" value="RNaseH_sf"/>
</dbReference>
<protein>
    <recommendedName>
        <fullName evidence="1">Integrase catalytic domain-containing protein</fullName>
    </recommendedName>
</protein>
<comment type="caution">
    <text evidence="2">The sequence shown here is derived from an EMBL/GenBank/DDBJ whole genome shotgun (WGS) entry which is preliminary data.</text>
</comment>
<name>A0ABT6RJK4_9BACT</name>
<evidence type="ECO:0000313" key="3">
    <source>
        <dbReference type="Proteomes" id="UP001226434"/>
    </source>
</evidence>